<organism evidence="2 3">
    <name type="scientific">Colletotrichum asianum</name>
    <dbReference type="NCBI Taxonomy" id="702518"/>
    <lineage>
        <taxon>Eukaryota</taxon>
        <taxon>Fungi</taxon>
        <taxon>Dikarya</taxon>
        <taxon>Ascomycota</taxon>
        <taxon>Pezizomycotina</taxon>
        <taxon>Sordariomycetes</taxon>
        <taxon>Hypocreomycetidae</taxon>
        <taxon>Glomerellales</taxon>
        <taxon>Glomerellaceae</taxon>
        <taxon>Colletotrichum</taxon>
        <taxon>Colletotrichum gloeosporioides species complex</taxon>
    </lineage>
</organism>
<evidence type="ECO:0000313" key="2">
    <source>
        <dbReference type="EMBL" id="KAF0329756.1"/>
    </source>
</evidence>
<keyword evidence="3" id="KW-1185">Reference proteome</keyword>
<accession>A0A8H3ZWC5</accession>
<feature type="region of interest" description="Disordered" evidence="1">
    <location>
        <begin position="24"/>
        <end position="47"/>
    </location>
</feature>
<dbReference type="EMBL" id="WOWK01000010">
    <property type="protein sequence ID" value="KAF0329756.1"/>
    <property type="molecule type" value="Genomic_DNA"/>
</dbReference>
<evidence type="ECO:0000256" key="1">
    <source>
        <dbReference type="SAM" id="MobiDB-lite"/>
    </source>
</evidence>
<dbReference type="Proteomes" id="UP000434172">
    <property type="component" value="Unassembled WGS sequence"/>
</dbReference>
<evidence type="ECO:0000313" key="3">
    <source>
        <dbReference type="Proteomes" id="UP000434172"/>
    </source>
</evidence>
<proteinExistence type="predicted"/>
<comment type="caution">
    <text evidence="2">The sequence shown here is derived from an EMBL/GenBank/DDBJ whole genome shotgun (WGS) entry which is preliminary data.</text>
</comment>
<protein>
    <submittedName>
        <fullName evidence="2">Uncharacterized protein</fullName>
    </submittedName>
</protein>
<reference evidence="2 3" key="1">
    <citation type="submission" date="2019-12" db="EMBL/GenBank/DDBJ databases">
        <title>A genome sequence resource for the geographically widespread anthracnose pathogen Colletotrichum asianum.</title>
        <authorList>
            <person name="Meng Y."/>
        </authorList>
    </citation>
    <scope>NUCLEOTIDE SEQUENCE [LARGE SCALE GENOMIC DNA]</scope>
    <source>
        <strain evidence="2 3">ICMP 18580</strain>
    </source>
</reference>
<gene>
    <name evidence="2" type="ORF">GQ607_002929</name>
</gene>
<sequence>MMARFLDKKPVSTYLTSFPFSYSSSSSYLGTETKQNTGGTGSFKNKQKQIPIGTQLTAGRWGGNIGFAPDTFCPTER</sequence>
<dbReference type="AlphaFoldDB" id="A0A8H3ZWC5"/>
<name>A0A8H3ZWC5_9PEZI</name>